<dbReference type="PANTHER" id="PTHR12537">
    <property type="entry name" value="RNA BINDING PROTEIN PUMILIO-RELATED"/>
    <property type="match status" value="1"/>
</dbReference>
<dbReference type="FunFam" id="1.25.10.10:FF:000004">
    <property type="entry name" value="Pumilio homolog 1 isoform 2"/>
    <property type="match status" value="1"/>
</dbReference>
<dbReference type="WBParaSite" id="MCU_007260-RC">
    <property type="protein sequence ID" value="MCU_007260-RC"/>
    <property type="gene ID" value="MCU_007260"/>
</dbReference>
<dbReference type="Pfam" id="PF00806">
    <property type="entry name" value="PUF"/>
    <property type="match status" value="8"/>
</dbReference>
<dbReference type="STRING" id="53468.A0A0R3UMH3"/>
<evidence type="ECO:0000259" key="7">
    <source>
        <dbReference type="PROSITE" id="PS50303"/>
    </source>
</evidence>
<evidence type="ECO:0000313" key="9">
    <source>
        <dbReference type="Proteomes" id="UP000267029"/>
    </source>
</evidence>
<dbReference type="InterPro" id="IPR033133">
    <property type="entry name" value="PUM-HD"/>
</dbReference>
<sequence>MNDFVNSNAPDRPFSLASSSEAGGTPCFPPFYNGLQPHDSMQQQQVSHPTLSNGSHKLDVPNSGFKWLPPAANTATPFKQLSQQNRGGTSFVDPKSIWGSSCANLDNVSAQPTSPWVATCSQIANSRDRQCETPLSRGSQPPYGCFSNPGFGYSDGALMSPGAKDMAALGLQMADQVLSKSPSHGCDQIPSSRTQAVSADSVAPPLTLLPVTSSLGDVPLPPPSLQAHPDPTNASASQPLSHVYSTLAERPTNSSTVRFLDMENGGTVEPQFSHPPPPPLFDPGAAAAAFNDPAALPHFSRFVAAQLEALQHQQGGGPLPNGAMGSDMAFLTTQMSLMQMEPQQQFPQQPAAPHPPPPTSTSFFANQFLNGNSGVSGSLNEPTTVTNLSSATFISGPPQLSTAPCFLPPDQVPLGVCPSSPGGGSPAGYFPGVPFDSRGQASFEKEGGVRESGRANQQDEASAAATATFASQQMALFAQSIQLFAAAMNSGVPPRLPAVAPPPPNSPLDSAGLCAPNGYDPHQSDSTSVGGFTSQGYFNLDKFKVFASSPSGCGTCLVPNSGPSVSSPAFQQLPPTASSHHPHPCFGPPRLPSNPLDQQPQQQTHRSPFCNQRLPLTPAPDSNFCPETPGTVAPHCPAPPPPFTPITHSPFTTTTPAECIGFPPPTPDLTVPPPSCFPLVDFTRRFSSPQNRTPFGPQPSMENHAFLALPLKGLRGHQNCQQQRLLLFKNQAVNLFGADAGRGHLPFVPTAAGAMFPTLASSMQGTLPGSNPMAIPERGRLLEDYRYSRLPLLTLQDLAGHIVEFAQDQYGSRFIQQKLEQASAVDKTAVFREVLPHSYSLMTDVFGNYVIQKFFELGTPEQKQILVHRIRGQVLTLSLQMYGCRVIQKAIESVGLETQISIVKELDGCVLKCVKDQNGNHVVQKCIEYVPSEHLQFIVDAFKGHVHSISTHSYGCRVIQRILEHCSADQTAPILAELHQCAESLFKDQYGNYVIQHILEHGRTEEKSRIIGLLRGRVAALSVHKFASNVVEKAVTNANRQERQALINEVLEKDSNHIQSSIATAVSSDDRGDTSVLWTMMKDQFANYVIQKMLDVAEHPIRKELMTRIRPYLNSLRKYTYGKHIINKMEKCYMKSGGNCHLPLFPPPAPDTVSLSSEPSSDSSTAIAGALTTDWQAEAPSPSLDFDEESPPHRGYQLLHCGKTSGLIYVSAKGESPSTDGEPDTVDRPVVSEMVEA</sequence>
<feature type="repeat" description="Pumilio" evidence="5">
    <location>
        <begin position="977"/>
        <end position="1012"/>
    </location>
</feature>
<dbReference type="Proteomes" id="UP000267029">
    <property type="component" value="Unassembled WGS sequence"/>
</dbReference>
<feature type="repeat" description="Pumilio" evidence="5">
    <location>
        <begin position="833"/>
        <end position="868"/>
    </location>
</feature>
<keyword evidence="3" id="KW-0677">Repeat</keyword>
<gene>
    <name evidence="8" type="ORF">MCOS_LOCUS8948</name>
</gene>
<evidence type="ECO:0000256" key="5">
    <source>
        <dbReference type="PROSITE-ProRule" id="PRU00317"/>
    </source>
</evidence>
<name>A0A0R3UMH3_MESCO</name>
<dbReference type="PROSITE" id="PS50302">
    <property type="entry name" value="PUM"/>
    <property type="match status" value="8"/>
</dbReference>
<keyword evidence="4" id="KW-0694">RNA-binding</keyword>
<feature type="region of interest" description="Disordered" evidence="6">
    <location>
        <begin position="564"/>
        <end position="613"/>
    </location>
</feature>
<dbReference type="GO" id="GO:0005737">
    <property type="term" value="C:cytoplasm"/>
    <property type="evidence" value="ECO:0007669"/>
    <property type="project" value="UniProtKB-SubCell"/>
</dbReference>
<dbReference type="GO" id="GO:0005634">
    <property type="term" value="C:nucleus"/>
    <property type="evidence" value="ECO:0007669"/>
    <property type="project" value="TreeGrafter"/>
</dbReference>
<dbReference type="PANTHER" id="PTHR12537:SF12">
    <property type="entry name" value="MATERNAL PROTEIN PUMILIO"/>
    <property type="match status" value="1"/>
</dbReference>
<evidence type="ECO:0000256" key="6">
    <source>
        <dbReference type="SAM" id="MobiDB-lite"/>
    </source>
</evidence>
<comment type="subcellular location">
    <subcellularLocation>
        <location evidence="1">Cytoplasm</location>
    </subcellularLocation>
</comment>
<keyword evidence="2" id="KW-0963">Cytoplasm</keyword>
<dbReference type="SMART" id="SM00025">
    <property type="entry name" value="Pumilio"/>
    <property type="match status" value="8"/>
</dbReference>
<accession>A0A0R3UMH3</accession>
<feature type="compositionally biased region" description="Basic and acidic residues" evidence="6">
    <location>
        <begin position="443"/>
        <end position="453"/>
    </location>
</feature>
<feature type="compositionally biased region" description="Pro residues" evidence="6">
    <location>
        <begin position="350"/>
        <end position="359"/>
    </location>
</feature>
<feature type="repeat" description="Pumilio" evidence="5">
    <location>
        <begin position="941"/>
        <end position="976"/>
    </location>
</feature>
<dbReference type="PROSITE" id="PS50303">
    <property type="entry name" value="PUM_HD"/>
    <property type="match status" value="1"/>
</dbReference>
<feature type="region of interest" description="Disordered" evidence="6">
    <location>
        <begin position="213"/>
        <end position="237"/>
    </location>
</feature>
<dbReference type="InterPro" id="IPR033712">
    <property type="entry name" value="Pumilio_RNA-bd"/>
</dbReference>
<evidence type="ECO:0000256" key="4">
    <source>
        <dbReference type="ARBA" id="ARBA00022884"/>
    </source>
</evidence>
<dbReference type="InterPro" id="IPR001313">
    <property type="entry name" value="Pumilio_RNA-bd_rpt"/>
</dbReference>
<organism evidence="10">
    <name type="scientific">Mesocestoides corti</name>
    <name type="common">Flatworm</name>
    <dbReference type="NCBI Taxonomy" id="53468"/>
    <lineage>
        <taxon>Eukaryota</taxon>
        <taxon>Metazoa</taxon>
        <taxon>Spiralia</taxon>
        <taxon>Lophotrochozoa</taxon>
        <taxon>Platyhelminthes</taxon>
        <taxon>Cestoda</taxon>
        <taxon>Eucestoda</taxon>
        <taxon>Cyclophyllidea</taxon>
        <taxon>Mesocestoididae</taxon>
        <taxon>Mesocestoides</taxon>
    </lineage>
</organism>
<feature type="region of interest" description="Disordered" evidence="6">
    <location>
        <begin position="1211"/>
        <end position="1237"/>
    </location>
</feature>
<dbReference type="EMBL" id="UXSR01005606">
    <property type="protein sequence ID" value="VDD82945.1"/>
    <property type="molecule type" value="Genomic_DNA"/>
</dbReference>
<dbReference type="InterPro" id="IPR011989">
    <property type="entry name" value="ARM-like"/>
</dbReference>
<evidence type="ECO:0000313" key="8">
    <source>
        <dbReference type="EMBL" id="VDD82945.1"/>
    </source>
</evidence>
<dbReference type="GO" id="GO:0003730">
    <property type="term" value="F:mRNA 3'-UTR binding"/>
    <property type="evidence" value="ECO:0007669"/>
    <property type="project" value="TreeGrafter"/>
</dbReference>
<dbReference type="AlphaFoldDB" id="A0A0R3UMH3"/>
<evidence type="ECO:0000256" key="3">
    <source>
        <dbReference type="ARBA" id="ARBA00022737"/>
    </source>
</evidence>
<feature type="repeat" description="Pumilio" evidence="5">
    <location>
        <begin position="797"/>
        <end position="832"/>
    </location>
</feature>
<dbReference type="OrthoDB" id="668540at2759"/>
<dbReference type="Gene3D" id="1.25.10.10">
    <property type="entry name" value="Leucine-rich Repeat Variant"/>
    <property type="match status" value="1"/>
</dbReference>
<feature type="region of interest" description="Disordered" evidence="6">
    <location>
        <begin position="427"/>
        <end position="460"/>
    </location>
</feature>
<reference evidence="8 9" key="1">
    <citation type="submission" date="2018-10" db="EMBL/GenBank/DDBJ databases">
        <authorList>
            <consortium name="Pathogen Informatics"/>
        </authorList>
    </citation>
    <scope>NUCLEOTIDE SEQUENCE [LARGE SCALE GENOMIC DNA]</scope>
</reference>
<evidence type="ECO:0000256" key="1">
    <source>
        <dbReference type="ARBA" id="ARBA00004496"/>
    </source>
</evidence>
<keyword evidence="9" id="KW-1185">Reference proteome</keyword>
<feature type="compositionally biased region" description="Polar residues" evidence="6">
    <location>
        <begin position="595"/>
        <end position="610"/>
    </location>
</feature>
<dbReference type="InterPro" id="IPR016024">
    <property type="entry name" value="ARM-type_fold"/>
</dbReference>
<protein>
    <submittedName>
        <fullName evidence="10">PUM-HD domain-containing protein</fullName>
    </submittedName>
</protein>
<dbReference type="CDD" id="cd07920">
    <property type="entry name" value="Pumilio"/>
    <property type="match status" value="1"/>
</dbReference>
<feature type="region of interest" description="Disordered" evidence="6">
    <location>
        <begin position="1"/>
        <end position="21"/>
    </location>
</feature>
<feature type="repeat" description="Pumilio" evidence="5">
    <location>
        <begin position="1072"/>
        <end position="1107"/>
    </location>
</feature>
<evidence type="ECO:0000256" key="2">
    <source>
        <dbReference type="ARBA" id="ARBA00022490"/>
    </source>
</evidence>
<reference evidence="10" key="2">
    <citation type="submission" date="2019-11" db="UniProtKB">
        <authorList>
            <consortium name="WormBaseParasite"/>
        </authorList>
    </citation>
    <scope>IDENTIFICATION</scope>
</reference>
<dbReference type="GO" id="GO:0010608">
    <property type="term" value="P:post-transcriptional regulation of gene expression"/>
    <property type="evidence" value="ECO:0007669"/>
    <property type="project" value="TreeGrafter"/>
</dbReference>
<feature type="repeat" description="Pumilio" evidence="5">
    <location>
        <begin position="1013"/>
        <end position="1048"/>
    </location>
</feature>
<feature type="repeat" description="Pumilio" evidence="5">
    <location>
        <begin position="869"/>
        <end position="904"/>
    </location>
</feature>
<feature type="region of interest" description="Disordered" evidence="6">
    <location>
        <begin position="341"/>
        <end position="365"/>
    </location>
</feature>
<feature type="compositionally biased region" description="Polar residues" evidence="6">
    <location>
        <begin position="564"/>
        <end position="579"/>
    </location>
</feature>
<feature type="repeat" description="Pumilio" evidence="5">
    <location>
        <begin position="905"/>
        <end position="940"/>
    </location>
</feature>
<evidence type="ECO:0000313" key="10">
    <source>
        <dbReference type="WBParaSite" id="MCU_007260-RC"/>
    </source>
</evidence>
<proteinExistence type="predicted"/>
<feature type="domain" description="PUM-HD" evidence="7">
    <location>
        <begin position="777"/>
        <end position="1133"/>
    </location>
</feature>
<dbReference type="SUPFAM" id="SSF48371">
    <property type="entry name" value="ARM repeat"/>
    <property type="match status" value="1"/>
</dbReference>